<sequence length="162" mass="18715">MGNKLSRQSAIISNKDDNKEENGDNKNANGGVNKGNKSKNEKYKNSITYKMHLSEPWFSLISLGIKDVEGRLNRGKFAELKEGDIIEWNNEDFKLRIISTRIVKITKYKSFTEYIQKEKNKKHNPLPGLPSLDHELSVYYKYYSKEDEQQFGVIAIQLALIN</sequence>
<feature type="compositionally biased region" description="Polar residues" evidence="1">
    <location>
        <begin position="1"/>
        <end position="12"/>
    </location>
</feature>
<evidence type="ECO:0000256" key="1">
    <source>
        <dbReference type="SAM" id="MobiDB-lite"/>
    </source>
</evidence>
<evidence type="ECO:0000259" key="2">
    <source>
        <dbReference type="SMART" id="SM01022"/>
    </source>
</evidence>
<dbReference type="InterPro" id="IPR007374">
    <property type="entry name" value="ASCH_domain"/>
</dbReference>
<dbReference type="PANTHER" id="PTHR34204">
    <property type="entry name" value="RNA-BINDING ASCH DOMAIN PROTEIN"/>
    <property type="match status" value="1"/>
</dbReference>
<organism evidence="3">
    <name type="scientific">viral metagenome</name>
    <dbReference type="NCBI Taxonomy" id="1070528"/>
    <lineage>
        <taxon>unclassified sequences</taxon>
        <taxon>metagenomes</taxon>
        <taxon>organismal metagenomes</taxon>
    </lineage>
</organism>
<protein>
    <recommendedName>
        <fullName evidence="2">ASCH domain-containing protein</fullName>
    </recommendedName>
</protein>
<name>A0A6C0I1G5_9ZZZZ</name>
<proteinExistence type="predicted"/>
<feature type="compositionally biased region" description="Basic and acidic residues" evidence="1">
    <location>
        <begin position="14"/>
        <end position="24"/>
    </location>
</feature>
<feature type="domain" description="ASCH" evidence="2">
    <location>
        <begin position="51"/>
        <end position="162"/>
    </location>
</feature>
<dbReference type="InterPro" id="IPR015947">
    <property type="entry name" value="PUA-like_sf"/>
</dbReference>
<accession>A0A6C0I1G5</accession>
<dbReference type="Pfam" id="PF04266">
    <property type="entry name" value="ASCH"/>
    <property type="match status" value="1"/>
</dbReference>
<reference evidence="3" key="1">
    <citation type="journal article" date="2020" name="Nature">
        <title>Giant virus diversity and host interactions through global metagenomics.</title>
        <authorList>
            <person name="Schulz F."/>
            <person name="Roux S."/>
            <person name="Paez-Espino D."/>
            <person name="Jungbluth S."/>
            <person name="Walsh D.A."/>
            <person name="Denef V.J."/>
            <person name="McMahon K.D."/>
            <person name="Konstantinidis K.T."/>
            <person name="Eloe-Fadrosh E.A."/>
            <person name="Kyrpides N.C."/>
            <person name="Woyke T."/>
        </authorList>
    </citation>
    <scope>NUCLEOTIDE SEQUENCE</scope>
    <source>
        <strain evidence="3">GVMAG-M-3300023184-186</strain>
    </source>
</reference>
<dbReference type="EMBL" id="MN740069">
    <property type="protein sequence ID" value="QHT86470.1"/>
    <property type="molecule type" value="Genomic_DNA"/>
</dbReference>
<feature type="compositionally biased region" description="Low complexity" evidence="1">
    <location>
        <begin position="25"/>
        <end position="35"/>
    </location>
</feature>
<dbReference type="PANTHER" id="PTHR34204:SF2">
    <property type="entry name" value="RNA-BINDING ASCH DOMAIN PROTEIN"/>
    <property type="match status" value="1"/>
</dbReference>
<dbReference type="AlphaFoldDB" id="A0A6C0I1G5"/>
<feature type="region of interest" description="Disordered" evidence="1">
    <location>
        <begin position="1"/>
        <end position="40"/>
    </location>
</feature>
<dbReference type="Gene3D" id="2.30.130.30">
    <property type="entry name" value="Hypothetical protein"/>
    <property type="match status" value="1"/>
</dbReference>
<evidence type="ECO:0000313" key="3">
    <source>
        <dbReference type="EMBL" id="QHT86470.1"/>
    </source>
</evidence>
<dbReference type="SMART" id="SM01022">
    <property type="entry name" value="ASCH"/>
    <property type="match status" value="1"/>
</dbReference>
<dbReference type="SUPFAM" id="SSF88697">
    <property type="entry name" value="PUA domain-like"/>
    <property type="match status" value="1"/>
</dbReference>